<name>A0ABS0ZJY2_9STRE</name>
<dbReference type="EMBL" id="JAENBO010000005">
    <property type="protein sequence ID" value="MBJ8326330.1"/>
    <property type="molecule type" value="Genomic_DNA"/>
</dbReference>
<feature type="domain" description="Peptidase M16 C-terminal" evidence="1">
    <location>
        <begin position="194"/>
        <end position="356"/>
    </location>
</feature>
<dbReference type="Pfam" id="PF05193">
    <property type="entry name" value="Peptidase_M16_C"/>
    <property type="match status" value="1"/>
</dbReference>
<evidence type="ECO:0000313" key="2">
    <source>
        <dbReference type="EMBL" id="MBJ8326330.1"/>
    </source>
</evidence>
<dbReference type="InterPro" id="IPR007863">
    <property type="entry name" value="Peptidase_M16_C"/>
</dbReference>
<reference evidence="2 3" key="1">
    <citation type="journal article" date="2021" name="Int. J. Syst. Evol. Microbiol.">
        <title>Streptococcus vicugnae sp. nov., isolated from faeces of alpacas (Vicugna pacos) and cattle (Bos taurus), Streptococcus zalophi sp. nov., and Streptococcus pacificus sp. nov., isolated from respiratory tract of California sea lions (Zalophus californianus).</title>
        <authorList>
            <person name="Volokhov D.V."/>
            <person name="Zagorodnyaya T.A."/>
            <person name="Shen Z."/>
            <person name="Blom J."/>
            <person name="Furtak V.A."/>
            <person name="Eisenberg T."/>
            <person name="Fan P."/>
            <person name="Jeong K.C."/>
            <person name="Gao Y."/>
            <person name="Zhang S."/>
            <person name="Amselle M."/>
        </authorList>
    </citation>
    <scope>NUCLEOTIDE SEQUENCE [LARGE SCALE GENOMIC DNA]</scope>
    <source>
        <strain evidence="2 3">CSL7591</strain>
    </source>
</reference>
<evidence type="ECO:0000313" key="3">
    <source>
        <dbReference type="Proteomes" id="UP000653045"/>
    </source>
</evidence>
<dbReference type="InterPro" id="IPR011249">
    <property type="entry name" value="Metalloenz_LuxS/M16"/>
</dbReference>
<dbReference type="Gene3D" id="3.30.830.10">
    <property type="entry name" value="Metalloenzyme, LuxS/M16 peptidase-like"/>
    <property type="match status" value="2"/>
</dbReference>
<accession>A0ABS0ZJY2</accession>
<organism evidence="2 3">
    <name type="scientific">Streptococcus pacificus</name>
    <dbReference type="NCBI Taxonomy" id="2740577"/>
    <lineage>
        <taxon>Bacteria</taxon>
        <taxon>Bacillati</taxon>
        <taxon>Bacillota</taxon>
        <taxon>Bacilli</taxon>
        <taxon>Lactobacillales</taxon>
        <taxon>Streptococcaceae</taxon>
        <taxon>Streptococcus</taxon>
    </lineage>
</organism>
<comment type="caution">
    <text evidence="2">The sequence shown here is derived from an EMBL/GenBank/DDBJ whole genome shotgun (WGS) entry which is preliminary data.</text>
</comment>
<dbReference type="Proteomes" id="UP000653045">
    <property type="component" value="Unassembled WGS sequence"/>
</dbReference>
<sequence>MTFKGKNMKIADGVTLHIIKTDQFKTNHLTFRFSSQLNKKNMASRFLVSKMIEIASSNYPNATKMREKLADLYGATLSTSVWTKGLIHIVDIDITFLPGRYLMAKDSVLEEVIQFLSQLLFQPLITLEQYELKTFELVKQNAIRQLEFDLEDSFYYSELALDSLFFEKEELQLPYTGSKEMLGKENAYTAYQEFKRMLSSDNIDIFLLGSFDDSKAADLIGQFPLKGRQNNLSFFYQQTPSNITNEKIEEKETNQSLLQVGYSFSSPKTLLENSSLLLFNSMLGAFSHSKLFTEVRQKEGLVYSIGSELDSFLGALYIFAAIDSRKRNTVLALINRQLNMIKLGRFSTAFLKQTKEFLISQRKIVLDNPKMLMEQSYNTMLPLTYQDLSMFVDSINNVRKEDILEIANNVKMKSVYFMRGGSS</sequence>
<gene>
    <name evidence="2" type="ORF">JHK62_06545</name>
</gene>
<dbReference type="NCBIfam" id="NF047422">
    <property type="entry name" value="YfmF_fam"/>
    <property type="match status" value="1"/>
</dbReference>
<dbReference type="SUPFAM" id="SSF63411">
    <property type="entry name" value="LuxS/MPP-like metallohydrolase"/>
    <property type="match status" value="2"/>
</dbReference>
<proteinExistence type="predicted"/>
<keyword evidence="3" id="KW-1185">Reference proteome</keyword>
<protein>
    <submittedName>
        <fullName evidence="2">Insulinase family protein</fullName>
    </submittedName>
</protein>
<evidence type="ECO:0000259" key="1">
    <source>
        <dbReference type="Pfam" id="PF05193"/>
    </source>
</evidence>